<feature type="domain" description="MADS-box" evidence="7">
    <location>
        <begin position="1"/>
        <end position="61"/>
    </location>
</feature>
<dbReference type="InterPro" id="IPR002100">
    <property type="entry name" value="TF_MADSbox"/>
</dbReference>
<dbReference type="OrthoDB" id="1898716at2759"/>
<dbReference type="GO" id="GO:0030154">
    <property type="term" value="P:cell differentiation"/>
    <property type="evidence" value="ECO:0007669"/>
    <property type="project" value="TreeGrafter"/>
</dbReference>
<dbReference type="PANTHER" id="PTHR11945:SF534">
    <property type="entry name" value="MYOCYTE-SPECIFIC ENHANCER FACTOR 2"/>
    <property type="match status" value="1"/>
</dbReference>
<evidence type="ECO:0000256" key="4">
    <source>
        <dbReference type="ARBA" id="ARBA00023163"/>
    </source>
</evidence>
<dbReference type="PROSITE" id="PS50066">
    <property type="entry name" value="MADS_BOX_2"/>
    <property type="match status" value="1"/>
</dbReference>
<dbReference type="PROSITE" id="PS00350">
    <property type="entry name" value="MADS_BOX_1"/>
    <property type="match status" value="1"/>
</dbReference>
<dbReference type="Pfam" id="PF00319">
    <property type="entry name" value="SRF-TF"/>
    <property type="match status" value="1"/>
</dbReference>
<comment type="subcellular location">
    <subcellularLocation>
        <location evidence="1">Nucleus</location>
    </subcellularLocation>
</comment>
<reference evidence="8 9" key="1">
    <citation type="submission" date="2017-06" db="EMBL/GenBank/DDBJ databases">
        <title>A platform for efficient transgenesis in Macrostomum lignano, a flatworm model organism for stem cell research.</title>
        <authorList>
            <person name="Berezikov E."/>
        </authorList>
    </citation>
    <scope>NUCLEOTIDE SEQUENCE [LARGE SCALE GENOMIC DNA]</scope>
    <source>
        <strain evidence="8">DV1</strain>
        <tissue evidence="8">Whole organism</tissue>
    </source>
</reference>
<keyword evidence="5" id="KW-0539">Nucleus</keyword>
<evidence type="ECO:0000256" key="3">
    <source>
        <dbReference type="ARBA" id="ARBA00023125"/>
    </source>
</evidence>
<dbReference type="PRINTS" id="PR00404">
    <property type="entry name" value="MADSDOMAIN"/>
</dbReference>
<comment type="caution">
    <text evidence="8">The sequence shown here is derived from an EMBL/GenBank/DDBJ whole genome shotgun (WGS) entry which is preliminary data.</text>
</comment>
<proteinExistence type="predicted"/>
<keyword evidence="9" id="KW-1185">Reference proteome</keyword>
<protein>
    <recommendedName>
        <fullName evidence="7">MADS-box domain-containing protein</fullName>
    </recommendedName>
</protein>
<feature type="compositionally biased region" description="Basic residues" evidence="6">
    <location>
        <begin position="135"/>
        <end position="144"/>
    </location>
</feature>
<evidence type="ECO:0000313" key="9">
    <source>
        <dbReference type="Proteomes" id="UP000215902"/>
    </source>
</evidence>
<name>A0A267GNT9_9PLAT</name>
<keyword evidence="4" id="KW-0804">Transcription</keyword>
<evidence type="ECO:0000256" key="1">
    <source>
        <dbReference type="ARBA" id="ARBA00004123"/>
    </source>
</evidence>
<evidence type="ECO:0000313" key="8">
    <source>
        <dbReference type="EMBL" id="PAA86942.1"/>
    </source>
</evidence>
<feature type="region of interest" description="Disordered" evidence="6">
    <location>
        <begin position="96"/>
        <end position="284"/>
    </location>
</feature>
<feature type="compositionally biased region" description="Basic and acidic residues" evidence="6">
    <location>
        <begin position="388"/>
        <end position="400"/>
    </location>
</feature>
<feature type="compositionally biased region" description="Pro residues" evidence="6">
    <location>
        <begin position="249"/>
        <end position="260"/>
    </location>
</feature>
<dbReference type="STRING" id="282301.A0A267GNT9"/>
<dbReference type="SMART" id="SM00432">
    <property type="entry name" value="MADS"/>
    <property type="match status" value="1"/>
</dbReference>
<dbReference type="InterPro" id="IPR036879">
    <property type="entry name" value="TF_MADSbox_sf"/>
</dbReference>
<feature type="region of interest" description="Disordered" evidence="6">
    <location>
        <begin position="357"/>
        <end position="400"/>
    </location>
</feature>
<evidence type="ECO:0000256" key="6">
    <source>
        <dbReference type="SAM" id="MobiDB-lite"/>
    </source>
</evidence>
<dbReference type="EMBL" id="NIVC01000257">
    <property type="protein sequence ID" value="PAA86942.1"/>
    <property type="molecule type" value="Genomic_DNA"/>
</dbReference>
<accession>A0A267GNT9</accession>
<dbReference type="GO" id="GO:0005634">
    <property type="term" value="C:nucleus"/>
    <property type="evidence" value="ECO:0007669"/>
    <property type="project" value="UniProtKB-SubCell"/>
</dbReference>
<dbReference type="GO" id="GO:0000981">
    <property type="term" value="F:DNA-binding transcription factor activity, RNA polymerase II-specific"/>
    <property type="evidence" value="ECO:0007669"/>
    <property type="project" value="TreeGrafter"/>
</dbReference>
<dbReference type="SUPFAM" id="SSF55455">
    <property type="entry name" value="SRF-like"/>
    <property type="match status" value="1"/>
</dbReference>
<dbReference type="Gene3D" id="3.40.1810.10">
    <property type="entry name" value="Transcription factor, MADS-box"/>
    <property type="match status" value="1"/>
</dbReference>
<dbReference type="FunFam" id="3.40.1810.10:FF:000001">
    <property type="entry name" value="Myocyte-specific enhancer factor 2A homolog"/>
    <property type="match status" value="1"/>
</dbReference>
<dbReference type="Proteomes" id="UP000215902">
    <property type="component" value="Unassembled WGS sequence"/>
</dbReference>
<feature type="compositionally biased region" description="Low complexity" evidence="6">
    <location>
        <begin position="261"/>
        <end position="284"/>
    </location>
</feature>
<dbReference type="AlphaFoldDB" id="A0A267GNT9"/>
<sequence>MGRKKIAISRIEDERNRQVTFTKRKFGLMKKAYELSVLCDCEIAIIIFNNTNRLFQYASNDMDKVLLKYTEYNEPHESRTNKDIMDFLQKKDCKAPCHEEEAEEEDTNDGPGGPGAPFLNCQPQSLPPPLPPQHHQQHHQHHHQQQQQQQPNPPQLGASLEQHQHQQHQMQHQNHQHHHGGYTAGPMRPASLGPPAMSPYQQASPNRLSPHIGFPMHSHSGAPSPARSPVSRYGGQHTLAPPPHHPHAPLAPPPPPPQTPQTPHQLSPTSTPSATTPTTTSGGPAAAPAVGGLFWPAAVKPEVAAAAAFAPYHYPFAAASHFAGGGGGGGGGGSGFYQNAAGQNHFGGGGNNNGINGSIGSSGGDGGSSSSSSGGHLMGHSLMSAGGAEHREVVKRQRLV</sequence>
<evidence type="ECO:0000256" key="2">
    <source>
        <dbReference type="ARBA" id="ARBA00023015"/>
    </source>
</evidence>
<dbReference type="GO" id="GO:0046983">
    <property type="term" value="F:protein dimerization activity"/>
    <property type="evidence" value="ECO:0007669"/>
    <property type="project" value="InterPro"/>
</dbReference>
<gene>
    <name evidence="8" type="ORF">BOX15_Mlig011613g1</name>
</gene>
<organism evidence="8 9">
    <name type="scientific">Macrostomum lignano</name>
    <dbReference type="NCBI Taxonomy" id="282301"/>
    <lineage>
        <taxon>Eukaryota</taxon>
        <taxon>Metazoa</taxon>
        <taxon>Spiralia</taxon>
        <taxon>Lophotrochozoa</taxon>
        <taxon>Platyhelminthes</taxon>
        <taxon>Rhabditophora</taxon>
        <taxon>Macrostomorpha</taxon>
        <taxon>Macrostomida</taxon>
        <taxon>Macrostomidae</taxon>
        <taxon>Macrostomum</taxon>
    </lineage>
</organism>
<dbReference type="GO" id="GO:0000978">
    <property type="term" value="F:RNA polymerase II cis-regulatory region sequence-specific DNA binding"/>
    <property type="evidence" value="ECO:0007669"/>
    <property type="project" value="TreeGrafter"/>
</dbReference>
<dbReference type="InterPro" id="IPR033896">
    <property type="entry name" value="MEF2-like_N"/>
</dbReference>
<dbReference type="GO" id="GO:0045944">
    <property type="term" value="P:positive regulation of transcription by RNA polymerase II"/>
    <property type="evidence" value="ECO:0007669"/>
    <property type="project" value="InterPro"/>
</dbReference>
<evidence type="ECO:0000259" key="7">
    <source>
        <dbReference type="PROSITE" id="PS50066"/>
    </source>
</evidence>
<dbReference type="PANTHER" id="PTHR11945">
    <property type="entry name" value="MADS BOX PROTEIN"/>
    <property type="match status" value="1"/>
</dbReference>
<keyword evidence="3" id="KW-0238">DNA-binding</keyword>
<evidence type="ECO:0000256" key="5">
    <source>
        <dbReference type="ARBA" id="ARBA00023242"/>
    </source>
</evidence>
<dbReference type="CDD" id="cd00265">
    <property type="entry name" value="MADS_MEF2_like"/>
    <property type="match status" value="1"/>
</dbReference>
<keyword evidence="2" id="KW-0805">Transcription regulation</keyword>